<evidence type="ECO:0000256" key="1">
    <source>
        <dbReference type="SAM" id="Coils"/>
    </source>
</evidence>
<organism evidence="2 3">
    <name type="scientific">Natronosalvus hydrolyticus</name>
    <dbReference type="NCBI Taxonomy" id="2979988"/>
    <lineage>
        <taxon>Archaea</taxon>
        <taxon>Methanobacteriati</taxon>
        <taxon>Methanobacteriota</taxon>
        <taxon>Stenosarchaea group</taxon>
        <taxon>Halobacteria</taxon>
        <taxon>Halobacteriales</taxon>
        <taxon>Natrialbaceae</taxon>
        <taxon>Natronosalvus</taxon>
    </lineage>
</organism>
<protein>
    <submittedName>
        <fullName evidence="2">Uncharacterized protein</fullName>
    </submittedName>
</protein>
<proteinExistence type="predicted"/>
<gene>
    <name evidence="2" type="ORF">OB919_20780</name>
</gene>
<name>A0AAP3E859_9EURY</name>
<evidence type="ECO:0000313" key="2">
    <source>
        <dbReference type="EMBL" id="MCU4754376.1"/>
    </source>
</evidence>
<comment type="caution">
    <text evidence="2">The sequence shown here is derived from an EMBL/GenBank/DDBJ whole genome shotgun (WGS) entry which is preliminary data.</text>
</comment>
<keyword evidence="1" id="KW-0175">Coiled coil</keyword>
<reference evidence="2 3" key="1">
    <citation type="submission" date="2022-09" db="EMBL/GenBank/DDBJ databases">
        <title>Enrichment on poylsaccharides allowed isolation of novel metabolic and taxonomic groups of Haloarchaea.</title>
        <authorList>
            <person name="Sorokin D.Y."/>
            <person name="Elcheninov A.G."/>
            <person name="Khizhniak T.V."/>
            <person name="Kolganova T.V."/>
            <person name="Kublanov I.V."/>
        </authorList>
    </citation>
    <scope>NUCLEOTIDE SEQUENCE [LARGE SCALE GENOMIC DNA]</scope>
    <source>
        <strain evidence="2 3">AArc-curdl1</strain>
    </source>
</reference>
<dbReference type="AlphaFoldDB" id="A0AAP3E859"/>
<accession>A0AAP3E859</accession>
<feature type="coiled-coil region" evidence="1">
    <location>
        <begin position="202"/>
        <end position="229"/>
    </location>
</feature>
<dbReference type="Proteomes" id="UP001321047">
    <property type="component" value="Unassembled WGS sequence"/>
</dbReference>
<dbReference type="RefSeq" id="WP_342810678.1">
    <property type="nucleotide sequence ID" value="NZ_JAOPJZ010000040.1"/>
</dbReference>
<dbReference type="EMBL" id="JAOPJZ010000040">
    <property type="protein sequence ID" value="MCU4754376.1"/>
    <property type="molecule type" value="Genomic_DNA"/>
</dbReference>
<sequence length="444" mass="50634">MTKVRSFCKVFFLAVLISFAFSGAAMAQEDTYTLHSDSLNEEMIWGDGVQETSTPLHVEVTLQDSYLVFEAVSEAVDSDSEETVTFDVEADGTASYQVQYTGSEFEIAYPEEDGGDGWSDFEALPSDFDAEMNTDGFTVSLPIEELETNGPSFRFGVQVNTEQGQLLYPEGDRLWYNGEDYVSSDHYLEERIDYIDIVDHETELLDSQLEDLSSELQAVEDDVDTNKEDISEAVYRIDQLRTDLDNLGETDINGLDQRFENELSSLDTEIRDHVDTEVSQVEDQIVEVQDTHLTEAEIEDRLQETEQNLKEYSDETDTGDTQIGYEGFTDYLRAFWNQQANFIKDWVRDNFATQDRVDTVEDNVESNSAEIAQLERQLDNLYDELEYNEEVEIDREGAVDTAQQVMLENGIDSLEVVDEQDRTWNCELRTNGFGTEEARCITSD</sequence>
<feature type="coiled-coil region" evidence="1">
    <location>
        <begin position="357"/>
        <end position="391"/>
    </location>
</feature>
<evidence type="ECO:0000313" key="3">
    <source>
        <dbReference type="Proteomes" id="UP001321047"/>
    </source>
</evidence>
<keyword evidence="3" id="KW-1185">Reference proteome</keyword>